<dbReference type="Proteomes" id="UP000254253">
    <property type="component" value="Unassembled WGS sequence"/>
</dbReference>
<gene>
    <name evidence="1" type="ORF">NCTC4191_02164</name>
</gene>
<accession>A0A380U670</accession>
<organism evidence="1 2">
    <name type="scientific">Actinobacillus lignieresii</name>
    <dbReference type="NCBI Taxonomy" id="720"/>
    <lineage>
        <taxon>Bacteria</taxon>
        <taxon>Pseudomonadati</taxon>
        <taxon>Pseudomonadota</taxon>
        <taxon>Gammaproteobacteria</taxon>
        <taxon>Pasteurellales</taxon>
        <taxon>Pasteurellaceae</taxon>
        <taxon>Actinobacillus</taxon>
    </lineage>
</organism>
<sequence length="178" mass="20688">MHYWCGRGEPMTLSEIGVKERVISLVQEPNQLGKKGGHSVYKDFITQILKQNVTSFKNSYTFRSVWDGVVDIEVINDPLWAIGSATLSGKFFGRTINENGKYYLKGRIDYEFYDEFSDPYDILNFTQEKWDPNGNPFDIIDKWSIEIKESITKEEAFLYRALVRRSKPKPTKSSNNHE</sequence>
<dbReference type="EMBL" id="UFRN01000002">
    <property type="protein sequence ID" value="SUT96301.1"/>
    <property type="molecule type" value="Genomic_DNA"/>
</dbReference>
<evidence type="ECO:0000313" key="1">
    <source>
        <dbReference type="EMBL" id="SUT96301.1"/>
    </source>
</evidence>
<evidence type="ECO:0000313" key="2">
    <source>
        <dbReference type="Proteomes" id="UP000254253"/>
    </source>
</evidence>
<keyword evidence="2" id="KW-1185">Reference proteome</keyword>
<dbReference type="AlphaFoldDB" id="A0A380U670"/>
<proteinExistence type="predicted"/>
<protein>
    <submittedName>
        <fullName evidence="1">Uncharacterized protein</fullName>
    </submittedName>
</protein>
<reference evidence="1 2" key="1">
    <citation type="submission" date="2018-06" db="EMBL/GenBank/DDBJ databases">
        <authorList>
            <consortium name="Pathogen Informatics"/>
            <person name="Doyle S."/>
        </authorList>
    </citation>
    <scope>NUCLEOTIDE SEQUENCE [LARGE SCALE GENOMIC DNA]</scope>
    <source>
        <strain evidence="1 2">NCTC4191</strain>
    </source>
</reference>
<name>A0A380U670_ACTLI</name>